<accession>A0A174EC68</accession>
<dbReference type="Gene3D" id="1.10.530.10">
    <property type="match status" value="1"/>
</dbReference>
<evidence type="ECO:0000313" key="3">
    <source>
        <dbReference type="Proteomes" id="UP000095746"/>
    </source>
</evidence>
<dbReference type="Gene3D" id="2.80.10.50">
    <property type="match status" value="1"/>
</dbReference>
<dbReference type="Pfam" id="PF18013">
    <property type="entry name" value="Phage_lysozyme2"/>
    <property type="match status" value="1"/>
</dbReference>
<dbReference type="Proteomes" id="UP000095746">
    <property type="component" value="Unassembled WGS sequence"/>
</dbReference>
<feature type="domain" description="Phage tail lysozyme" evidence="1">
    <location>
        <begin position="162"/>
        <end position="328"/>
    </location>
</feature>
<evidence type="ECO:0000313" key="2">
    <source>
        <dbReference type="EMBL" id="CUO34378.1"/>
    </source>
</evidence>
<evidence type="ECO:0000259" key="1">
    <source>
        <dbReference type="Pfam" id="PF18013"/>
    </source>
</evidence>
<sequence>MGYYKIKSHAGTGKLLNIAASGPISGRKNTNIWDESCPIDQTWSIASLGNNQQVKIINNLSYMLNANTSTWNCDVYTSNSDTYVNFEKVSTGVYYIRLKSHPERYLTAGGTKSGSDVSWEKLSTTTAGKKAQQWKVTATSLPTVYTRVTSGADSLGDDQMETNAEYIYNYLKKKGFTKNAICGILGNMNSESTINPAVWQSLNDMYLGYGLVQWDDGKLFIDWAKKEGVISAATAEAVNSLAYSNPKKLMDAELDYLIVSMNTVGNWFKPDNNQSKYGTSETLTASQFKVSNKSADILARIFCGHYERPGVPKISERVANAKKWYNFL</sequence>
<dbReference type="RefSeq" id="WP_024725229.1">
    <property type="nucleotide sequence ID" value="NZ_CAXUMB010000080.1"/>
</dbReference>
<dbReference type="SUPFAM" id="SSF50370">
    <property type="entry name" value="Ricin B-like lectins"/>
    <property type="match status" value="1"/>
</dbReference>
<dbReference type="InterPro" id="IPR035992">
    <property type="entry name" value="Ricin_B-like_lectins"/>
</dbReference>
<dbReference type="InterPro" id="IPR041219">
    <property type="entry name" value="Phage_lysozyme2"/>
</dbReference>
<protein>
    <recommendedName>
        <fullName evidence="1">Phage tail lysozyme domain-containing protein</fullName>
    </recommendedName>
</protein>
<organism evidence="2 3">
    <name type="scientific">Flavonifractor plautii</name>
    <name type="common">Fusobacterium plautii</name>
    <dbReference type="NCBI Taxonomy" id="292800"/>
    <lineage>
        <taxon>Bacteria</taxon>
        <taxon>Bacillati</taxon>
        <taxon>Bacillota</taxon>
        <taxon>Clostridia</taxon>
        <taxon>Eubacteriales</taxon>
        <taxon>Oscillospiraceae</taxon>
        <taxon>Flavonifractor</taxon>
    </lineage>
</organism>
<dbReference type="EMBL" id="CYZT01000076">
    <property type="protein sequence ID" value="CUO34378.1"/>
    <property type="molecule type" value="Genomic_DNA"/>
</dbReference>
<gene>
    <name evidence="2" type="ORF">ERS852411_01376</name>
</gene>
<name>A0A174EC68_FLAPL</name>
<reference evidence="2 3" key="1">
    <citation type="submission" date="2015-09" db="EMBL/GenBank/DDBJ databases">
        <authorList>
            <consortium name="Pathogen Informatics"/>
        </authorList>
    </citation>
    <scope>NUCLEOTIDE SEQUENCE [LARGE SCALE GENOMIC DNA]</scope>
    <source>
        <strain evidence="2 3">2789STDY5608854</strain>
    </source>
</reference>
<proteinExistence type="predicted"/>
<dbReference type="AlphaFoldDB" id="A0A174EC68"/>